<dbReference type="EMBL" id="CAXLJM020000065">
    <property type="protein sequence ID" value="CAL8121340.1"/>
    <property type="molecule type" value="Genomic_DNA"/>
</dbReference>
<evidence type="ECO:0000256" key="16">
    <source>
        <dbReference type="SAM" id="Phobius"/>
    </source>
</evidence>
<dbReference type="CDD" id="cd10324">
    <property type="entry name" value="SLC6sbd"/>
    <property type="match status" value="1"/>
</dbReference>
<keyword evidence="6" id="KW-0029">Amino-acid transport</keyword>
<evidence type="ECO:0000256" key="3">
    <source>
        <dbReference type="ARBA" id="ARBA00022448"/>
    </source>
</evidence>
<keyword evidence="11" id="KW-0325">Glycoprotein</keyword>
<keyword evidence="7 16" id="KW-1133">Transmembrane helix</keyword>
<name>A0ABP1R767_9HEXA</name>
<keyword evidence="5" id="KW-0769">Symport</keyword>
<keyword evidence="4 16" id="KW-0812">Transmembrane</keyword>
<feature type="transmembrane region" description="Helical" evidence="16">
    <location>
        <begin position="153"/>
        <end position="174"/>
    </location>
</feature>
<evidence type="ECO:0000313" key="17">
    <source>
        <dbReference type="EMBL" id="CAL8121340.1"/>
    </source>
</evidence>
<comment type="caution">
    <text evidence="17">The sequence shown here is derived from an EMBL/GenBank/DDBJ whole genome shotgun (WGS) entry which is preliminary data.</text>
</comment>
<keyword evidence="9" id="KW-0406">Ion transport</keyword>
<evidence type="ECO:0000256" key="2">
    <source>
        <dbReference type="ARBA" id="ARBA00006459"/>
    </source>
</evidence>
<feature type="transmembrane region" description="Helical" evidence="16">
    <location>
        <begin position="445"/>
        <end position="471"/>
    </location>
</feature>
<evidence type="ECO:0000256" key="14">
    <source>
        <dbReference type="ARBA" id="ARBA00040215"/>
    </source>
</evidence>
<dbReference type="InterPro" id="IPR000175">
    <property type="entry name" value="Na/ntran_symport"/>
</dbReference>
<feature type="compositionally biased region" description="Polar residues" evidence="15">
    <location>
        <begin position="1"/>
        <end position="14"/>
    </location>
</feature>
<accession>A0ABP1R767</accession>
<keyword evidence="18" id="KW-1185">Reference proteome</keyword>
<dbReference type="PRINTS" id="PR00176">
    <property type="entry name" value="NANEUSMPORT"/>
</dbReference>
<feature type="transmembrane region" description="Helical" evidence="16">
    <location>
        <begin position="274"/>
        <end position="294"/>
    </location>
</feature>
<dbReference type="Pfam" id="PF00209">
    <property type="entry name" value="SNF"/>
    <property type="match status" value="1"/>
</dbReference>
<feature type="transmembrane region" description="Helical" evidence="16">
    <location>
        <begin position="348"/>
        <end position="373"/>
    </location>
</feature>
<dbReference type="SUPFAM" id="SSF161070">
    <property type="entry name" value="SNF-like"/>
    <property type="match status" value="1"/>
</dbReference>
<comment type="function">
    <text evidence="13">Unusual broad substrate spectrum amino acid:sodium cotransporter that promotes absorption of the D isomers of essential amino acids. Neutral amino acids are the preferred substrates, especially methionine and phenylalanine.</text>
</comment>
<evidence type="ECO:0000256" key="6">
    <source>
        <dbReference type="ARBA" id="ARBA00022970"/>
    </source>
</evidence>
<gene>
    <name evidence="17" type="ORF">ODALV1_LOCUS19337</name>
</gene>
<feature type="transmembrane region" description="Helical" evidence="16">
    <location>
        <begin position="303"/>
        <end position="336"/>
    </location>
</feature>
<dbReference type="PANTHER" id="PTHR11616:SF321">
    <property type="entry name" value="SODIUM-DEPENDENT NUTRIENT AMINO ACID TRANSPORTER 1-RELATED"/>
    <property type="match status" value="1"/>
</dbReference>
<evidence type="ECO:0000256" key="11">
    <source>
        <dbReference type="ARBA" id="ARBA00023180"/>
    </source>
</evidence>
<keyword evidence="10 16" id="KW-0472">Membrane</keyword>
<feature type="compositionally biased region" description="Polar residues" evidence="15">
    <location>
        <begin position="80"/>
        <end position="89"/>
    </location>
</feature>
<comment type="subcellular location">
    <subcellularLocation>
        <location evidence="1">Membrane</location>
        <topology evidence="1">Multi-pass membrane protein</topology>
    </subcellularLocation>
</comment>
<comment type="similarity">
    <text evidence="2">Belongs to the sodium:neurotransmitter symporter (SNF) (TC 2.A.22) family.</text>
</comment>
<evidence type="ECO:0000256" key="7">
    <source>
        <dbReference type="ARBA" id="ARBA00022989"/>
    </source>
</evidence>
<reference evidence="17 18" key="1">
    <citation type="submission" date="2024-08" db="EMBL/GenBank/DDBJ databases">
        <authorList>
            <person name="Cucini C."/>
            <person name="Frati F."/>
        </authorList>
    </citation>
    <scope>NUCLEOTIDE SEQUENCE [LARGE SCALE GENOMIC DNA]</scope>
</reference>
<dbReference type="PROSITE" id="PS50267">
    <property type="entry name" value="NA_NEUROTRAN_SYMP_3"/>
    <property type="match status" value="1"/>
</dbReference>
<feature type="transmembrane region" description="Helical" evidence="16">
    <location>
        <begin position="483"/>
        <end position="502"/>
    </location>
</feature>
<feature type="transmembrane region" description="Helical" evidence="16">
    <location>
        <begin position="559"/>
        <end position="578"/>
    </location>
</feature>
<evidence type="ECO:0000256" key="9">
    <source>
        <dbReference type="ARBA" id="ARBA00023065"/>
    </source>
</evidence>
<feature type="region of interest" description="Disordered" evidence="15">
    <location>
        <begin position="59"/>
        <end position="89"/>
    </location>
</feature>
<keyword evidence="12" id="KW-0739">Sodium transport</keyword>
<dbReference type="PANTHER" id="PTHR11616">
    <property type="entry name" value="SODIUM/CHLORIDE DEPENDENT TRANSPORTER"/>
    <property type="match status" value="1"/>
</dbReference>
<feature type="transmembrane region" description="Helical" evidence="16">
    <location>
        <begin position="195"/>
        <end position="222"/>
    </location>
</feature>
<evidence type="ECO:0000256" key="8">
    <source>
        <dbReference type="ARBA" id="ARBA00023053"/>
    </source>
</evidence>
<evidence type="ECO:0000256" key="4">
    <source>
        <dbReference type="ARBA" id="ARBA00022692"/>
    </source>
</evidence>
<feature type="transmembrane region" description="Helical" evidence="16">
    <location>
        <begin position="385"/>
        <end position="406"/>
    </location>
</feature>
<feature type="transmembrane region" description="Helical" evidence="16">
    <location>
        <begin position="598"/>
        <end position="618"/>
    </location>
</feature>
<keyword evidence="8" id="KW-0915">Sodium</keyword>
<evidence type="ECO:0000256" key="13">
    <source>
        <dbReference type="ARBA" id="ARBA00037785"/>
    </source>
</evidence>
<evidence type="ECO:0000256" key="12">
    <source>
        <dbReference type="ARBA" id="ARBA00023201"/>
    </source>
</evidence>
<feature type="region of interest" description="Disordered" evidence="15">
    <location>
        <begin position="1"/>
        <end position="42"/>
    </location>
</feature>
<sequence>MASNQPNGNSSQYDNLGYLKDGSETSSYFDQPPNKYGVSAIEPAPRNFLPRITCTSEVGGKKIQPGSPPTPHNGTAVIDPSQSNFSLNNGQNEKISTVQVQPEIGDDEGPGEDRDTWDNPIEFLLSCISMSVGLGNVWRFPGVAAQNGGGAFLIPYLIVLLIIGRPIYYLEMCLGQFSRYGQVKVWNLSPIFKGIGYGSITGVIALVSYYCALMAITVFFFFASFAKDLPWSICDDTDKDYNCTFVSEENYAEHYYYNEVFPQRASIDDGLGKLHWKLALCLVFSWLIIFLSLVKGVKSSGKVAYFTAIFPYIVLLILLIRGLTLKGAGAGILYFVTPEWSALYKPKVWYAAVSQCFFSLTTGFGPIIMFSSFNPFGKNVYKDALIISFMDTFTSLLAGCTVFSVMGNLVEESKTLEFEDIEGGPSLAFILYPQAIAKFTWVPQLFAVLFFLMLFTLGLGSATSLTGGIITIICDQYITWKRWLVTLVVCTLGCLAGLMYLTEGGMLLLDLVDHFGASFIIYVMVMFECAGIAWVYGLSNICDDIEFMLGRRVGIYWRICWGLVIPVGLFGILLYYLITEPEFQSGPLPYPKVATICGWLLTGFAAALIPAWAIHAVATRKKGSIKEKIIEASKPTHRWGPQRRKQRSEWQAFRAEKKAQRSRKRFIIF</sequence>
<evidence type="ECO:0000313" key="18">
    <source>
        <dbReference type="Proteomes" id="UP001642540"/>
    </source>
</evidence>
<evidence type="ECO:0000256" key="10">
    <source>
        <dbReference type="ARBA" id="ARBA00023136"/>
    </source>
</evidence>
<keyword evidence="3" id="KW-0813">Transport</keyword>
<dbReference type="InterPro" id="IPR037272">
    <property type="entry name" value="SNS_sf"/>
</dbReference>
<evidence type="ECO:0000256" key="5">
    <source>
        <dbReference type="ARBA" id="ARBA00022847"/>
    </source>
</evidence>
<feature type="transmembrane region" description="Helical" evidence="16">
    <location>
        <begin position="514"/>
        <end position="538"/>
    </location>
</feature>
<evidence type="ECO:0000256" key="1">
    <source>
        <dbReference type="ARBA" id="ARBA00004141"/>
    </source>
</evidence>
<proteinExistence type="inferred from homology"/>
<protein>
    <recommendedName>
        <fullName evidence="14">Sodium-dependent nutrient amino acid transporter 1</fullName>
    </recommendedName>
</protein>
<evidence type="ECO:0000256" key="15">
    <source>
        <dbReference type="SAM" id="MobiDB-lite"/>
    </source>
</evidence>
<dbReference type="Proteomes" id="UP001642540">
    <property type="component" value="Unassembled WGS sequence"/>
</dbReference>
<organism evidence="17 18">
    <name type="scientific">Orchesella dallaii</name>
    <dbReference type="NCBI Taxonomy" id="48710"/>
    <lineage>
        <taxon>Eukaryota</taxon>
        <taxon>Metazoa</taxon>
        <taxon>Ecdysozoa</taxon>
        <taxon>Arthropoda</taxon>
        <taxon>Hexapoda</taxon>
        <taxon>Collembola</taxon>
        <taxon>Entomobryomorpha</taxon>
        <taxon>Entomobryoidea</taxon>
        <taxon>Orchesellidae</taxon>
        <taxon>Orchesellinae</taxon>
        <taxon>Orchesella</taxon>
    </lineage>
</organism>